<dbReference type="Proteomes" id="UP001059745">
    <property type="component" value="Plasmid unnamed2"/>
</dbReference>
<accession>A0AB38U600</accession>
<keyword evidence="1" id="KW-0614">Plasmid</keyword>
<reference evidence="1" key="1">
    <citation type="submission" date="2022-09" db="EMBL/GenBank/DDBJ databases">
        <title>Genomic of Burkholderia gladioli.</title>
        <authorList>
            <person name="Wu H."/>
        </authorList>
    </citation>
    <scope>NUCLEOTIDE SEQUENCE</scope>
    <source>
        <strain evidence="1">ZN-S4</strain>
        <plasmid evidence="1">unnamed2</plasmid>
    </source>
</reference>
<proteinExistence type="predicted"/>
<organism evidence="1 2">
    <name type="scientific">Burkholderia gladioli</name>
    <name type="common">Pseudomonas marginata</name>
    <name type="synonym">Phytomonas marginata</name>
    <dbReference type="NCBI Taxonomy" id="28095"/>
    <lineage>
        <taxon>Bacteria</taxon>
        <taxon>Pseudomonadati</taxon>
        <taxon>Pseudomonadota</taxon>
        <taxon>Betaproteobacteria</taxon>
        <taxon>Burkholderiales</taxon>
        <taxon>Burkholderiaceae</taxon>
        <taxon>Burkholderia</taxon>
    </lineage>
</organism>
<protein>
    <submittedName>
        <fullName evidence="1">Uncharacterized protein</fullName>
    </submittedName>
</protein>
<dbReference type="RefSeq" id="WP_123035891.1">
    <property type="nucleotide sequence ID" value="NZ_CADEXJ010000019.1"/>
</dbReference>
<gene>
    <name evidence="1" type="ORF">NYZ96_36035</name>
</gene>
<geneLocation type="plasmid" evidence="1 2">
    <name>unnamed2</name>
</geneLocation>
<sequence length="188" mass="20978">MAVSTKARVSAQRAARLQAGWTEVRVWAASRDDVNAIRQFSEELKMKTLEKKVREIGRARNTPPAVVDRALAALHLQESSEFNTPSGATLTLLSDLAGAQQVRDMNAVVEMFALAYPGNAQFVKASIPAKVIHRSVAYRLDFRCSERIRAWEEKHPDWPSDVAKALDNFTLDAWTDAAVREMQAINLD</sequence>
<dbReference type="AlphaFoldDB" id="A0AB38U600"/>
<dbReference type="EMBL" id="CP104217">
    <property type="protein sequence ID" value="UWX75432.1"/>
    <property type="molecule type" value="Genomic_DNA"/>
</dbReference>
<evidence type="ECO:0000313" key="1">
    <source>
        <dbReference type="EMBL" id="UWX75432.1"/>
    </source>
</evidence>
<evidence type="ECO:0000313" key="2">
    <source>
        <dbReference type="Proteomes" id="UP001059745"/>
    </source>
</evidence>
<name>A0AB38U600_BURGA</name>